<accession>A0A8J6F0W9</accession>
<comment type="subcellular location">
    <subcellularLocation>
        <location evidence="1">Cell membrane</location>
        <topology evidence="1">Multi-pass membrane protein</topology>
    </subcellularLocation>
</comment>
<sequence length="121" mass="14299">MYLFLSNLSILDMSSTTCLFIRPLPLFVTRDKIVSFAECMVYAYFFMALECTEHLILAVMSYDWYVAVCISLHYHMVMSHQICVLLASMCWMSEFVEVMPHTYILSHYICYTSYIIYHILL</sequence>
<dbReference type="AlphaFoldDB" id="A0A8J6F0W9"/>
<dbReference type="GO" id="GO:0007608">
    <property type="term" value="P:sensory perception of smell"/>
    <property type="evidence" value="ECO:0007669"/>
    <property type="project" value="UniProtKB-KW"/>
</dbReference>
<proteinExistence type="predicted"/>
<keyword evidence="4" id="KW-0716">Sensory transduction</keyword>
<dbReference type="Proteomes" id="UP000770717">
    <property type="component" value="Unassembled WGS sequence"/>
</dbReference>
<dbReference type="InterPro" id="IPR000276">
    <property type="entry name" value="GPCR_Rhodpsn"/>
</dbReference>
<evidence type="ECO:0000313" key="11">
    <source>
        <dbReference type="Proteomes" id="UP000770717"/>
    </source>
</evidence>
<gene>
    <name evidence="10" type="ORF">GDO78_013348</name>
</gene>
<keyword evidence="7" id="KW-0472">Membrane</keyword>
<keyword evidence="2" id="KW-1003">Cell membrane</keyword>
<dbReference type="GO" id="GO:0004930">
    <property type="term" value="F:G protein-coupled receptor activity"/>
    <property type="evidence" value="ECO:0007669"/>
    <property type="project" value="UniProtKB-KW"/>
</dbReference>
<dbReference type="GO" id="GO:0005886">
    <property type="term" value="C:plasma membrane"/>
    <property type="evidence" value="ECO:0007669"/>
    <property type="project" value="UniProtKB-SubCell"/>
</dbReference>
<keyword evidence="8" id="KW-0675">Receptor</keyword>
<evidence type="ECO:0000256" key="3">
    <source>
        <dbReference type="ARBA" id="ARBA00022692"/>
    </source>
</evidence>
<name>A0A8J6F0W9_ELECQ</name>
<keyword evidence="3" id="KW-0812">Transmembrane</keyword>
<evidence type="ECO:0000256" key="6">
    <source>
        <dbReference type="ARBA" id="ARBA00023040"/>
    </source>
</evidence>
<evidence type="ECO:0000259" key="9">
    <source>
        <dbReference type="PROSITE" id="PS50262"/>
    </source>
</evidence>
<keyword evidence="6" id="KW-0297">G-protein coupled receptor</keyword>
<keyword evidence="5" id="KW-1133">Transmembrane helix</keyword>
<protein>
    <recommendedName>
        <fullName evidence="9">G-protein coupled receptors family 1 profile domain-containing protein</fullName>
    </recommendedName>
</protein>
<keyword evidence="4" id="KW-0552">Olfaction</keyword>
<reference evidence="10" key="1">
    <citation type="thesis" date="2020" institute="ProQuest LLC" country="789 East Eisenhower Parkway, Ann Arbor, MI, USA">
        <title>Comparative Genomics and Chromosome Evolution.</title>
        <authorList>
            <person name="Mudd A.B."/>
        </authorList>
    </citation>
    <scope>NUCLEOTIDE SEQUENCE</scope>
    <source>
        <strain evidence="10">HN-11 Male</strain>
        <tissue evidence="10">Kidney and liver</tissue>
    </source>
</reference>
<dbReference type="EMBL" id="WNTK01000009">
    <property type="protein sequence ID" value="KAG9478301.1"/>
    <property type="molecule type" value="Genomic_DNA"/>
</dbReference>
<keyword evidence="11" id="KW-1185">Reference proteome</keyword>
<evidence type="ECO:0000256" key="5">
    <source>
        <dbReference type="ARBA" id="ARBA00022989"/>
    </source>
</evidence>
<evidence type="ECO:0000256" key="7">
    <source>
        <dbReference type="ARBA" id="ARBA00023136"/>
    </source>
</evidence>
<dbReference type="InterPro" id="IPR050516">
    <property type="entry name" value="Olfactory_GPCR"/>
</dbReference>
<dbReference type="Pfam" id="PF00001">
    <property type="entry name" value="7tm_1"/>
    <property type="match status" value="1"/>
</dbReference>
<dbReference type="PANTHER" id="PTHR26452">
    <property type="entry name" value="OLFACTORY RECEPTOR"/>
    <property type="match status" value="1"/>
</dbReference>
<evidence type="ECO:0000256" key="1">
    <source>
        <dbReference type="ARBA" id="ARBA00004651"/>
    </source>
</evidence>
<keyword evidence="6" id="KW-0807">Transducer</keyword>
<evidence type="ECO:0000256" key="2">
    <source>
        <dbReference type="ARBA" id="ARBA00022475"/>
    </source>
</evidence>
<evidence type="ECO:0000256" key="4">
    <source>
        <dbReference type="ARBA" id="ARBA00022725"/>
    </source>
</evidence>
<dbReference type="InterPro" id="IPR017452">
    <property type="entry name" value="GPCR_Rhodpsn_7TM"/>
</dbReference>
<evidence type="ECO:0000256" key="8">
    <source>
        <dbReference type="ARBA" id="ARBA00023170"/>
    </source>
</evidence>
<evidence type="ECO:0000313" key="10">
    <source>
        <dbReference type="EMBL" id="KAG9478301.1"/>
    </source>
</evidence>
<organism evidence="10 11">
    <name type="scientific">Eleutherodactylus coqui</name>
    <name type="common">Puerto Rican coqui</name>
    <dbReference type="NCBI Taxonomy" id="57060"/>
    <lineage>
        <taxon>Eukaryota</taxon>
        <taxon>Metazoa</taxon>
        <taxon>Chordata</taxon>
        <taxon>Craniata</taxon>
        <taxon>Vertebrata</taxon>
        <taxon>Euteleostomi</taxon>
        <taxon>Amphibia</taxon>
        <taxon>Batrachia</taxon>
        <taxon>Anura</taxon>
        <taxon>Neobatrachia</taxon>
        <taxon>Hyloidea</taxon>
        <taxon>Eleutherodactylidae</taxon>
        <taxon>Eleutherodactylinae</taxon>
        <taxon>Eleutherodactylus</taxon>
        <taxon>Eleutherodactylus</taxon>
    </lineage>
</organism>
<dbReference type="OrthoDB" id="6147321at2759"/>
<comment type="caution">
    <text evidence="10">The sequence shown here is derived from an EMBL/GenBank/DDBJ whole genome shotgun (WGS) entry which is preliminary data.</text>
</comment>
<feature type="domain" description="G-protein coupled receptors family 1 profile" evidence="9">
    <location>
        <begin position="1"/>
        <end position="121"/>
    </location>
</feature>
<dbReference type="Gene3D" id="1.20.1070.10">
    <property type="entry name" value="Rhodopsin 7-helix transmembrane proteins"/>
    <property type="match status" value="1"/>
</dbReference>
<dbReference type="SUPFAM" id="SSF81321">
    <property type="entry name" value="Family A G protein-coupled receptor-like"/>
    <property type="match status" value="1"/>
</dbReference>
<dbReference type="PROSITE" id="PS50262">
    <property type="entry name" value="G_PROTEIN_RECEP_F1_2"/>
    <property type="match status" value="1"/>
</dbReference>